<evidence type="ECO:0000256" key="5">
    <source>
        <dbReference type="PROSITE-ProRule" id="PRU00335"/>
    </source>
</evidence>
<dbReference type="Gene3D" id="1.10.357.10">
    <property type="entry name" value="Tetracycline Repressor, domain 2"/>
    <property type="match status" value="1"/>
</dbReference>
<evidence type="ECO:0000256" key="2">
    <source>
        <dbReference type="ARBA" id="ARBA00023015"/>
    </source>
</evidence>
<dbReference type="PANTHER" id="PTHR47506:SF6">
    <property type="entry name" value="HTH-TYPE TRANSCRIPTIONAL REPRESSOR NEMR"/>
    <property type="match status" value="1"/>
</dbReference>
<evidence type="ECO:0000313" key="8">
    <source>
        <dbReference type="Proteomes" id="UP001610861"/>
    </source>
</evidence>
<protein>
    <submittedName>
        <fullName evidence="7">TetR/AcrR family transcriptional regulator</fullName>
    </submittedName>
</protein>
<evidence type="ECO:0000256" key="1">
    <source>
        <dbReference type="ARBA" id="ARBA00022491"/>
    </source>
</evidence>
<dbReference type="PANTHER" id="PTHR47506">
    <property type="entry name" value="TRANSCRIPTIONAL REGULATORY PROTEIN"/>
    <property type="match status" value="1"/>
</dbReference>
<dbReference type="Pfam" id="PF13977">
    <property type="entry name" value="TetR_C_6"/>
    <property type="match status" value="1"/>
</dbReference>
<keyword evidence="8" id="KW-1185">Reference proteome</keyword>
<keyword evidence="2" id="KW-0805">Transcription regulation</keyword>
<evidence type="ECO:0000259" key="6">
    <source>
        <dbReference type="PROSITE" id="PS50977"/>
    </source>
</evidence>
<dbReference type="InterPro" id="IPR009057">
    <property type="entry name" value="Homeodomain-like_sf"/>
</dbReference>
<dbReference type="Proteomes" id="UP001610861">
    <property type="component" value="Unassembled WGS sequence"/>
</dbReference>
<evidence type="ECO:0000256" key="4">
    <source>
        <dbReference type="ARBA" id="ARBA00023163"/>
    </source>
</evidence>
<evidence type="ECO:0000313" key="7">
    <source>
        <dbReference type="EMBL" id="MFH8252024.1"/>
    </source>
</evidence>
<dbReference type="EMBL" id="JBIQWL010000007">
    <property type="protein sequence ID" value="MFH8252024.1"/>
    <property type="molecule type" value="Genomic_DNA"/>
</dbReference>
<dbReference type="PROSITE" id="PS50977">
    <property type="entry name" value="HTH_TETR_2"/>
    <property type="match status" value="1"/>
</dbReference>
<dbReference type="InterPro" id="IPR039538">
    <property type="entry name" value="BetI_C"/>
</dbReference>
<keyword evidence="4" id="KW-0804">Transcription</keyword>
<name>A0ABW7QAW0_9MICO</name>
<dbReference type="Pfam" id="PF00440">
    <property type="entry name" value="TetR_N"/>
    <property type="match status" value="1"/>
</dbReference>
<evidence type="ECO:0000256" key="3">
    <source>
        <dbReference type="ARBA" id="ARBA00023125"/>
    </source>
</evidence>
<dbReference type="PRINTS" id="PR00455">
    <property type="entry name" value="HTHTETR"/>
</dbReference>
<organism evidence="7 8">
    <name type="scientific">Microbacterium alkaliflavum</name>
    <dbReference type="NCBI Taxonomy" id="3248839"/>
    <lineage>
        <taxon>Bacteria</taxon>
        <taxon>Bacillati</taxon>
        <taxon>Actinomycetota</taxon>
        <taxon>Actinomycetes</taxon>
        <taxon>Micrococcales</taxon>
        <taxon>Microbacteriaceae</taxon>
        <taxon>Microbacterium</taxon>
    </lineage>
</organism>
<gene>
    <name evidence="7" type="ORF">ACH3VR_16795</name>
</gene>
<dbReference type="InterPro" id="IPR036271">
    <property type="entry name" value="Tet_transcr_reg_TetR-rel_C_sf"/>
</dbReference>
<feature type="domain" description="HTH tetR-type" evidence="6">
    <location>
        <begin position="14"/>
        <end position="74"/>
    </location>
</feature>
<accession>A0ABW7QAW0</accession>
<keyword evidence="3 5" id="KW-0238">DNA-binding</keyword>
<dbReference type="InterPro" id="IPR001647">
    <property type="entry name" value="HTH_TetR"/>
</dbReference>
<proteinExistence type="predicted"/>
<dbReference type="SUPFAM" id="SSF46689">
    <property type="entry name" value="Homeodomain-like"/>
    <property type="match status" value="1"/>
</dbReference>
<dbReference type="RefSeq" id="WP_397557477.1">
    <property type="nucleotide sequence ID" value="NZ_JBIQWL010000007.1"/>
</dbReference>
<dbReference type="SUPFAM" id="SSF48498">
    <property type="entry name" value="Tetracyclin repressor-like, C-terminal domain"/>
    <property type="match status" value="1"/>
</dbReference>
<sequence>MTDSSPRGSYTVGRERRERILDAAQRRFRDAGYAATSLADIARDVGLTTPGVKHHFETKQHLLLALAERRFDLAAARALEPIEASDGTRTLRVMNDVARLYASQPELMELFVLVTAAAADPSSAAHHLFAERYERVIDQIATGFEQDAAAGLLRDEIDYRALARECVAVADGLQLQWVLSGGTLDFAGMSRVHLERLAPIILRSGATVDLSAPA</sequence>
<comment type="caution">
    <text evidence="7">The sequence shown here is derived from an EMBL/GenBank/DDBJ whole genome shotgun (WGS) entry which is preliminary data.</text>
</comment>
<keyword evidence="1" id="KW-0678">Repressor</keyword>
<reference evidence="7 8" key="1">
    <citation type="submission" date="2024-09" db="EMBL/GenBank/DDBJ databases">
        <authorList>
            <person name="Pan X."/>
        </authorList>
    </citation>
    <scope>NUCLEOTIDE SEQUENCE [LARGE SCALE GENOMIC DNA]</scope>
    <source>
        <strain evidence="7 8">B2969</strain>
    </source>
</reference>
<feature type="DNA-binding region" description="H-T-H motif" evidence="5">
    <location>
        <begin position="37"/>
        <end position="56"/>
    </location>
</feature>